<dbReference type="PROSITE" id="PS51257">
    <property type="entry name" value="PROKAR_LIPOPROTEIN"/>
    <property type="match status" value="1"/>
</dbReference>
<feature type="signal peptide" evidence="2">
    <location>
        <begin position="1"/>
        <end position="21"/>
    </location>
</feature>
<accession>A0A0K1EHL3</accession>
<evidence type="ECO:0000313" key="3">
    <source>
        <dbReference type="EMBL" id="AKT40349.1"/>
    </source>
</evidence>
<feature type="chain" id="PRO_5005459474" description="PE-PGRS family protein" evidence="2">
    <location>
        <begin position="22"/>
        <end position="222"/>
    </location>
</feature>
<feature type="compositionally biased region" description="Gly residues" evidence="1">
    <location>
        <begin position="47"/>
        <end position="73"/>
    </location>
</feature>
<proteinExistence type="predicted"/>
<dbReference type="STRING" id="52.CMC5_045020"/>
<dbReference type="RefSeq" id="WP_179955476.1">
    <property type="nucleotide sequence ID" value="NZ_CP012159.1"/>
</dbReference>
<evidence type="ECO:0000313" key="4">
    <source>
        <dbReference type="Proteomes" id="UP000067626"/>
    </source>
</evidence>
<sequence length="222" mass="21400">MRTTWACLMTLGLMTASLCLAGAGCGDSGSDGAGGSGAGTSATTASGAGGPGTGGDGGSGATGGAGGNGGQGGQGAASSEGRCVRGCTIPADCCVPGQPNCPSDQYPTNYTCDEGICGPPRCAVKSDCTASGQLPDYDCLVINGLNQCAEPCVTDADCAAPLSCTGTADDGTKLCRAEVPAFSCNDDAACNGYGICNEAGTACICEDSSQCTNTYLNTCALP</sequence>
<gene>
    <name evidence="3" type="ORF">CMC5_045020</name>
</gene>
<organism evidence="3 4">
    <name type="scientific">Chondromyces crocatus</name>
    <dbReference type="NCBI Taxonomy" id="52"/>
    <lineage>
        <taxon>Bacteria</taxon>
        <taxon>Pseudomonadati</taxon>
        <taxon>Myxococcota</taxon>
        <taxon>Polyangia</taxon>
        <taxon>Polyangiales</taxon>
        <taxon>Polyangiaceae</taxon>
        <taxon>Chondromyces</taxon>
    </lineage>
</organism>
<dbReference type="EMBL" id="CP012159">
    <property type="protein sequence ID" value="AKT40349.1"/>
    <property type="molecule type" value="Genomic_DNA"/>
</dbReference>
<evidence type="ECO:0000256" key="1">
    <source>
        <dbReference type="SAM" id="MobiDB-lite"/>
    </source>
</evidence>
<feature type="region of interest" description="Disordered" evidence="1">
    <location>
        <begin position="36"/>
        <end position="73"/>
    </location>
</feature>
<evidence type="ECO:0000256" key="2">
    <source>
        <dbReference type="SAM" id="SignalP"/>
    </source>
</evidence>
<dbReference type="AlphaFoldDB" id="A0A0K1EHL3"/>
<dbReference type="KEGG" id="ccro:CMC5_045020"/>
<dbReference type="Proteomes" id="UP000067626">
    <property type="component" value="Chromosome"/>
</dbReference>
<name>A0A0K1EHL3_CHOCO</name>
<reference evidence="3 4" key="1">
    <citation type="submission" date="2015-07" db="EMBL/GenBank/DDBJ databases">
        <title>Genome analysis of myxobacterium Chondromyces crocatus Cm c5 reveals a high potential for natural compound synthesis and the genetic basis for the loss of fruiting body formation.</title>
        <authorList>
            <person name="Zaburannyi N."/>
            <person name="Bunk B."/>
            <person name="Maier J."/>
            <person name="Overmann J."/>
            <person name="Mueller R."/>
        </authorList>
    </citation>
    <scope>NUCLEOTIDE SEQUENCE [LARGE SCALE GENOMIC DNA]</scope>
    <source>
        <strain evidence="3 4">Cm c5</strain>
    </source>
</reference>
<keyword evidence="4" id="KW-1185">Reference proteome</keyword>
<keyword evidence="2" id="KW-0732">Signal</keyword>
<evidence type="ECO:0008006" key="5">
    <source>
        <dbReference type="Google" id="ProtNLM"/>
    </source>
</evidence>
<protein>
    <recommendedName>
        <fullName evidence="5">PE-PGRS family protein</fullName>
    </recommendedName>
</protein>